<dbReference type="OrthoDB" id="2142724at2759"/>
<dbReference type="InterPro" id="IPR036397">
    <property type="entry name" value="RNaseH_sf"/>
</dbReference>
<dbReference type="PANTHER" id="PTHR46564">
    <property type="entry name" value="TRANSPOSASE"/>
    <property type="match status" value="1"/>
</dbReference>
<evidence type="ECO:0000313" key="2">
    <source>
        <dbReference type="EMBL" id="KIJ04709.1"/>
    </source>
</evidence>
<dbReference type="EMBL" id="KN821584">
    <property type="protein sequence ID" value="KIJ04709.1"/>
    <property type="molecule type" value="Genomic_DNA"/>
</dbReference>
<evidence type="ECO:0000313" key="3">
    <source>
        <dbReference type="Proteomes" id="UP000053647"/>
    </source>
</evidence>
<dbReference type="AlphaFoldDB" id="A0A0C9SLN0"/>
<dbReference type="InterPro" id="IPR038717">
    <property type="entry name" value="Tc1-like_DDE_dom"/>
</dbReference>
<sequence length="119" mass="13989">ITRIAAERSAQKRLEYLTRIGKYEAEQLVFVDESSVDRRTTYRGRAWSIRGTKAQRKAFFVRGRRILHCSVVKGSFCTETFMQFIRRLLNNMQPFPAPNSVIVMDNCRIHKHNDIQELI</sequence>
<evidence type="ECO:0000259" key="1">
    <source>
        <dbReference type="Pfam" id="PF13358"/>
    </source>
</evidence>
<name>A0A0C9SLN0_PAXIN</name>
<reference evidence="3" key="2">
    <citation type="submission" date="2015-01" db="EMBL/GenBank/DDBJ databases">
        <title>Evolutionary Origins and Diversification of the Mycorrhizal Mutualists.</title>
        <authorList>
            <consortium name="DOE Joint Genome Institute"/>
            <consortium name="Mycorrhizal Genomics Consortium"/>
            <person name="Kohler A."/>
            <person name="Kuo A."/>
            <person name="Nagy L.G."/>
            <person name="Floudas D."/>
            <person name="Copeland A."/>
            <person name="Barry K.W."/>
            <person name="Cichocki N."/>
            <person name="Veneault-Fourrey C."/>
            <person name="LaButti K."/>
            <person name="Lindquist E.A."/>
            <person name="Lipzen A."/>
            <person name="Lundell T."/>
            <person name="Morin E."/>
            <person name="Murat C."/>
            <person name="Riley R."/>
            <person name="Ohm R."/>
            <person name="Sun H."/>
            <person name="Tunlid A."/>
            <person name="Henrissat B."/>
            <person name="Grigoriev I.V."/>
            <person name="Hibbett D.S."/>
            <person name="Martin F."/>
        </authorList>
    </citation>
    <scope>NUCLEOTIDE SEQUENCE [LARGE SCALE GENOMIC DNA]</scope>
    <source>
        <strain evidence="3">ATCC 200175</strain>
    </source>
</reference>
<protein>
    <recommendedName>
        <fullName evidence="1">Tc1-like transposase DDE domain-containing protein</fullName>
    </recommendedName>
</protein>
<feature type="domain" description="Tc1-like transposase DDE" evidence="1">
    <location>
        <begin position="27"/>
        <end position="119"/>
    </location>
</feature>
<proteinExistence type="predicted"/>
<accession>A0A0C9SLN0</accession>
<dbReference type="Proteomes" id="UP000053647">
    <property type="component" value="Unassembled WGS sequence"/>
</dbReference>
<gene>
    <name evidence="2" type="ORF">PAXINDRAFT_58976</name>
</gene>
<organism evidence="2 3">
    <name type="scientific">Paxillus involutus ATCC 200175</name>
    <dbReference type="NCBI Taxonomy" id="664439"/>
    <lineage>
        <taxon>Eukaryota</taxon>
        <taxon>Fungi</taxon>
        <taxon>Dikarya</taxon>
        <taxon>Basidiomycota</taxon>
        <taxon>Agaricomycotina</taxon>
        <taxon>Agaricomycetes</taxon>
        <taxon>Agaricomycetidae</taxon>
        <taxon>Boletales</taxon>
        <taxon>Paxilineae</taxon>
        <taxon>Paxillaceae</taxon>
        <taxon>Paxillus</taxon>
    </lineage>
</organism>
<dbReference type="PANTHER" id="PTHR46564:SF1">
    <property type="entry name" value="TRANSPOSASE"/>
    <property type="match status" value="1"/>
</dbReference>
<dbReference type="Gene3D" id="3.30.420.10">
    <property type="entry name" value="Ribonuclease H-like superfamily/Ribonuclease H"/>
    <property type="match status" value="1"/>
</dbReference>
<feature type="non-terminal residue" evidence="2">
    <location>
        <position position="1"/>
    </location>
</feature>
<dbReference type="GO" id="GO:0003676">
    <property type="term" value="F:nucleic acid binding"/>
    <property type="evidence" value="ECO:0007669"/>
    <property type="project" value="InterPro"/>
</dbReference>
<keyword evidence="3" id="KW-1185">Reference proteome</keyword>
<dbReference type="HOGENOM" id="CLU_056788_11_1_1"/>
<feature type="non-terminal residue" evidence="2">
    <location>
        <position position="119"/>
    </location>
</feature>
<dbReference type="Pfam" id="PF13358">
    <property type="entry name" value="DDE_3"/>
    <property type="match status" value="1"/>
</dbReference>
<reference evidence="2 3" key="1">
    <citation type="submission" date="2014-06" db="EMBL/GenBank/DDBJ databases">
        <authorList>
            <consortium name="DOE Joint Genome Institute"/>
            <person name="Kuo A."/>
            <person name="Kohler A."/>
            <person name="Nagy L.G."/>
            <person name="Floudas D."/>
            <person name="Copeland A."/>
            <person name="Barry K.W."/>
            <person name="Cichocki N."/>
            <person name="Veneault-Fourrey C."/>
            <person name="LaButti K."/>
            <person name="Lindquist E.A."/>
            <person name="Lipzen A."/>
            <person name="Lundell T."/>
            <person name="Morin E."/>
            <person name="Murat C."/>
            <person name="Sun H."/>
            <person name="Tunlid A."/>
            <person name="Henrissat B."/>
            <person name="Grigoriev I.V."/>
            <person name="Hibbett D.S."/>
            <person name="Martin F."/>
            <person name="Nordberg H.P."/>
            <person name="Cantor M.N."/>
            <person name="Hua S.X."/>
        </authorList>
    </citation>
    <scope>NUCLEOTIDE SEQUENCE [LARGE SCALE GENOMIC DNA]</scope>
    <source>
        <strain evidence="2 3">ATCC 200175</strain>
    </source>
</reference>